<dbReference type="SUPFAM" id="SSF57997">
    <property type="entry name" value="Tropomyosin"/>
    <property type="match status" value="1"/>
</dbReference>
<evidence type="ECO:0000256" key="3">
    <source>
        <dbReference type="SAM" id="Phobius"/>
    </source>
</evidence>
<gene>
    <name evidence="4" type="ORF">FYJ68_03715</name>
</gene>
<keyword evidence="3" id="KW-1133">Transmembrane helix</keyword>
<evidence type="ECO:0000313" key="5">
    <source>
        <dbReference type="Proteomes" id="UP000469325"/>
    </source>
</evidence>
<evidence type="ECO:0008006" key="6">
    <source>
        <dbReference type="Google" id="ProtNLM"/>
    </source>
</evidence>
<feature type="region of interest" description="Disordered" evidence="2">
    <location>
        <begin position="153"/>
        <end position="202"/>
    </location>
</feature>
<sequence length="419" mass="45674">MDNDQQTDEGNQGQAASGTPDKPAGTARSKRHRSGGRPKGSKGPGAIRGGIDAIRSVRSASKEHADARERAEALKKQVAADSAELAHRDKIEGDYPQIVERQRAEMAEASTLLAKAGEESQRLSVEVEGLTQRLDAMKAANEEQLRPYRELMNSTKGRSDDAAKSLSDVRRAVKAADQQVSDTAKRREQRIDASNRSVDNAQDRLRKVQAELTSLQADPSASPAAVSKMQSEVVAEQAHLDAAREEVKRVTAECQQLMDNAQTHLWTQKQSLETLERQAGEARKEADARREEYERLHNEATCREKELSDQIAARKGDLEAANKDAAAAQGRIDAAQEALDEANSIHATPEATAQLRGKIAQDKASLHLQQAEVDRLAAAERGLRSKTRGQRYGFVAIVVVACVVVLALVVVMLVLPNLH</sequence>
<comment type="caution">
    <text evidence="4">The sequence shown here is derived from an EMBL/GenBank/DDBJ whole genome shotgun (WGS) entry which is preliminary data.</text>
</comment>
<dbReference type="Proteomes" id="UP000469325">
    <property type="component" value="Unassembled WGS sequence"/>
</dbReference>
<feature type="coiled-coil region" evidence="1">
    <location>
        <begin position="57"/>
        <end position="140"/>
    </location>
</feature>
<keyword evidence="3" id="KW-0472">Membrane</keyword>
<protein>
    <recommendedName>
        <fullName evidence="6">Chromosome partition protein Smc</fullName>
    </recommendedName>
</protein>
<evidence type="ECO:0000313" key="4">
    <source>
        <dbReference type="EMBL" id="MST72215.1"/>
    </source>
</evidence>
<evidence type="ECO:0000256" key="2">
    <source>
        <dbReference type="SAM" id="MobiDB-lite"/>
    </source>
</evidence>
<keyword evidence="5" id="KW-1185">Reference proteome</keyword>
<feature type="compositionally biased region" description="Polar residues" evidence="2">
    <location>
        <begin position="8"/>
        <end position="17"/>
    </location>
</feature>
<keyword evidence="1" id="KW-0175">Coiled coil</keyword>
<keyword evidence="3" id="KW-0812">Transmembrane</keyword>
<feature type="region of interest" description="Disordered" evidence="2">
    <location>
        <begin position="1"/>
        <end position="53"/>
    </location>
</feature>
<dbReference type="RefSeq" id="WP_154434087.1">
    <property type="nucleotide sequence ID" value="NZ_VUNC01000002.1"/>
</dbReference>
<feature type="compositionally biased region" description="Basic residues" evidence="2">
    <location>
        <begin position="28"/>
        <end position="40"/>
    </location>
</feature>
<feature type="transmembrane region" description="Helical" evidence="3">
    <location>
        <begin position="392"/>
        <end position="415"/>
    </location>
</feature>
<dbReference type="Gene3D" id="1.10.287.620">
    <property type="entry name" value="Helix Hairpins"/>
    <property type="match status" value="1"/>
</dbReference>
<feature type="compositionally biased region" description="Basic and acidic residues" evidence="2">
    <location>
        <begin position="183"/>
        <end position="193"/>
    </location>
</feature>
<organism evidence="4 5">
    <name type="scientific">Olsenella porci</name>
    <dbReference type="NCBI Taxonomy" id="2652279"/>
    <lineage>
        <taxon>Bacteria</taxon>
        <taxon>Bacillati</taxon>
        <taxon>Actinomycetota</taxon>
        <taxon>Coriobacteriia</taxon>
        <taxon>Coriobacteriales</taxon>
        <taxon>Atopobiaceae</taxon>
        <taxon>Olsenella</taxon>
    </lineage>
</organism>
<proteinExistence type="predicted"/>
<accession>A0A6N7XQ80</accession>
<feature type="compositionally biased region" description="Basic and acidic residues" evidence="2">
    <location>
        <begin position="157"/>
        <end position="171"/>
    </location>
</feature>
<dbReference type="EMBL" id="VUNC01000002">
    <property type="protein sequence ID" value="MST72215.1"/>
    <property type="molecule type" value="Genomic_DNA"/>
</dbReference>
<reference evidence="4 5" key="1">
    <citation type="submission" date="2019-08" db="EMBL/GenBank/DDBJ databases">
        <title>In-depth cultivation of the pig gut microbiome towards novel bacterial diversity and tailored functional studies.</title>
        <authorList>
            <person name="Wylensek D."/>
            <person name="Hitch T.C.A."/>
            <person name="Clavel T."/>
        </authorList>
    </citation>
    <scope>NUCLEOTIDE SEQUENCE [LARGE SCALE GENOMIC DNA]</scope>
    <source>
        <strain evidence="4 5">CA-Schmier-601-WT-1</strain>
    </source>
</reference>
<dbReference type="AlphaFoldDB" id="A0A6N7XQ80"/>
<evidence type="ECO:0000256" key="1">
    <source>
        <dbReference type="SAM" id="Coils"/>
    </source>
</evidence>
<name>A0A6N7XQ80_9ACTN</name>